<feature type="active site" description="Nucleophile" evidence="5">
    <location>
        <position position="703"/>
    </location>
</feature>
<feature type="region of interest" description="Disordered" evidence="6">
    <location>
        <begin position="68"/>
        <end position="98"/>
    </location>
</feature>
<evidence type="ECO:0000256" key="5">
    <source>
        <dbReference type="PROSITE-ProRule" id="PRU01023"/>
    </source>
</evidence>
<dbReference type="PROSITE" id="PS51686">
    <property type="entry name" value="SAM_MT_RSMB_NOP"/>
    <property type="match status" value="2"/>
</dbReference>
<feature type="compositionally biased region" description="Acidic residues" evidence="6">
    <location>
        <begin position="1047"/>
        <end position="1062"/>
    </location>
</feature>
<accession>A0A0G4HM28</accession>
<comment type="caution">
    <text evidence="5">Lacks conserved residue(s) required for the propagation of feature annotation.</text>
</comment>
<feature type="binding site" evidence="5">
    <location>
        <position position="403"/>
    </location>
    <ligand>
        <name>S-adenosyl-L-methionine</name>
        <dbReference type="ChEBI" id="CHEBI:59789"/>
    </ligand>
</feature>
<evidence type="ECO:0000256" key="6">
    <source>
        <dbReference type="SAM" id="MobiDB-lite"/>
    </source>
</evidence>
<keyword evidence="2 5" id="KW-0808">Transferase</keyword>
<feature type="compositionally biased region" description="Basic and acidic residues" evidence="6">
    <location>
        <begin position="312"/>
        <end position="336"/>
    </location>
</feature>
<feature type="region of interest" description="Disordered" evidence="6">
    <location>
        <begin position="294"/>
        <end position="337"/>
    </location>
</feature>
<dbReference type="InterPro" id="IPR049560">
    <property type="entry name" value="MeTrfase_RsmB-F_NOP2_cat"/>
</dbReference>
<proteinExistence type="inferred from homology"/>
<feature type="compositionally biased region" description="Basic and acidic residues" evidence="6">
    <location>
        <begin position="135"/>
        <end position="152"/>
    </location>
</feature>
<feature type="region of interest" description="Disordered" evidence="6">
    <location>
        <begin position="211"/>
        <end position="254"/>
    </location>
</feature>
<feature type="region of interest" description="Disordered" evidence="6">
    <location>
        <begin position="890"/>
        <end position="1062"/>
    </location>
</feature>
<reference evidence="8" key="1">
    <citation type="submission" date="2014-11" db="EMBL/GenBank/DDBJ databases">
        <authorList>
            <person name="Otto D Thomas"/>
            <person name="Naeem Raeece"/>
        </authorList>
    </citation>
    <scope>NUCLEOTIDE SEQUENCE</scope>
</reference>
<feature type="compositionally biased region" description="Basic and acidic residues" evidence="6">
    <location>
        <begin position="747"/>
        <end position="762"/>
    </location>
</feature>
<dbReference type="GO" id="GO:0003723">
    <property type="term" value="F:RNA binding"/>
    <property type="evidence" value="ECO:0007669"/>
    <property type="project" value="UniProtKB-UniRule"/>
</dbReference>
<keyword evidence="3 5" id="KW-0949">S-adenosyl-L-methionine</keyword>
<evidence type="ECO:0000313" key="8">
    <source>
        <dbReference type="EMBL" id="CEM45393.1"/>
    </source>
</evidence>
<feature type="compositionally biased region" description="Gly residues" evidence="6">
    <location>
        <begin position="440"/>
        <end position="465"/>
    </location>
</feature>
<feature type="compositionally biased region" description="Basic and acidic residues" evidence="6">
    <location>
        <begin position="954"/>
        <end position="986"/>
    </location>
</feature>
<feature type="domain" description="SAM-dependent MTase RsmB/NOP-type" evidence="7">
    <location>
        <begin position="616"/>
        <end position="812"/>
    </location>
</feature>
<feature type="compositionally biased region" description="Low complexity" evidence="6">
    <location>
        <begin position="913"/>
        <end position="926"/>
    </location>
</feature>
<organism evidence="8">
    <name type="scientific">Chromera velia CCMP2878</name>
    <dbReference type="NCBI Taxonomy" id="1169474"/>
    <lineage>
        <taxon>Eukaryota</taxon>
        <taxon>Sar</taxon>
        <taxon>Alveolata</taxon>
        <taxon>Colpodellida</taxon>
        <taxon>Chromeraceae</taxon>
        <taxon>Chromera</taxon>
    </lineage>
</organism>
<feature type="binding site" evidence="5">
    <location>
        <position position="622"/>
    </location>
    <ligand>
        <name>S-adenosyl-L-methionine</name>
        <dbReference type="ChEBI" id="CHEBI:59789"/>
    </ligand>
</feature>
<comment type="similarity">
    <text evidence="5">Belongs to the class I-like SAM-binding methyltransferase superfamily. RsmB/NOP family.</text>
</comment>
<evidence type="ECO:0000256" key="4">
    <source>
        <dbReference type="ARBA" id="ARBA00022884"/>
    </source>
</evidence>
<dbReference type="Gene3D" id="3.40.50.150">
    <property type="entry name" value="Vaccinia Virus protein VP39"/>
    <property type="match status" value="2"/>
</dbReference>
<feature type="binding site" evidence="5">
    <location>
        <begin position="377"/>
        <end position="383"/>
    </location>
    <ligand>
        <name>S-adenosyl-L-methionine</name>
        <dbReference type="ChEBI" id="CHEBI:59789"/>
    </ligand>
</feature>
<feature type="region of interest" description="Disordered" evidence="6">
    <location>
        <begin position="135"/>
        <end position="186"/>
    </location>
</feature>
<keyword evidence="1 5" id="KW-0489">Methyltransferase</keyword>
<dbReference type="AlphaFoldDB" id="A0A0G4HM28"/>
<dbReference type="EMBL" id="CDMZ01003174">
    <property type="protein sequence ID" value="CEM45393.1"/>
    <property type="molecule type" value="Genomic_DNA"/>
</dbReference>
<dbReference type="GO" id="GO:0008173">
    <property type="term" value="F:RNA methyltransferase activity"/>
    <property type="evidence" value="ECO:0007669"/>
    <property type="project" value="InterPro"/>
</dbReference>
<protein>
    <recommendedName>
        <fullName evidence="7">SAM-dependent MTase RsmB/NOP-type domain-containing protein</fullName>
    </recommendedName>
</protein>
<dbReference type="SUPFAM" id="SSF53335">
    <property type="entry name" value="S-adenosyl-L-methionine-dependent methyltransferases"/>
    <property type="match status" value="2"/>
</dbReference>
<feature type="compositionally biased region" description="Basic and acidic residues" evidence="6">
    <location>
        <begin position="509"/>
        <end position="523"/>
    </location>
</feature>
<evidence type="ECO:0000256" key="1">
    <source>
        <dbReference type="ARBA" id="ARBA00022603"/>
    </source>
</evidence>
<feature type="region of interest" description="Disordered" evidence="6">
    <location>
        <begin position="641"/>
        <end position="672"/>
    </location>
</feature>
<name>A0A0G4HM28_9ALVE</name>
<dbReference type="PRINTS" id="PR02008">
    <property type="entry name" value="RCMTFAMILY"/>
</dbReference>
<feature type="region of interest" description="Disordered" evidence="6">
    <location>
        <begin position="503"/>
        <end position="572"/>
    </location>
</feature>
<dbReference type="GO" id="GO:0070475">
    <property type="term" value="P:rRNA base methylation"/>
    <property type="evidence" value="ECO:0007669"/>
    <property type="project" value="TreeGrafter"/>
</dbReference>
<keyword evidence="4 5" id="KW-0694">RNA-binding</keyword>
<feature type="region of interest" description="Disordered" evidence="6">
    <location>
        <begin position="722"/>
        <end position="764"/>
    </location>
</feature>
<feature type="compositionally biased region" description="Acidic residues" evidence="6">
    <location>
        <begin position="987"/>
        <end position="1002"/>
    </location>
</feature>
<dbReference type="InterPro" id="IPR023267">
    <property type="entry name" value="RCMT"/>
</dbReference>
<dbReference type="Pfam" id="PF01189">
    <property type="entry name" value="Methyltr_RsmB-F"/>
    <property type="match status" value="1"/>
</dbReference>
<feature type="domain" description="SAM-dependent MTase RsmB/NOP-type" evidence="7">
    <location>
        <begin position="287"/>
        <end position="420"/>
    </location>
</feature>
<feature type="compositionally biased region" description="Basic and acidic residues" evidence="6">
    <location>
        <begin position="1003"/>
        <end position="1014"/>
    </location>
</feature>
<dbReference type="InterPro" id="IPR029063">
    <property type="entry name" value="SAM-dependent_MTases_sf"/>
</dbReference>
<evidence type="ECO:0000256" key="3">
    <source>
        <dbReference type="ARBA" id="ARBA00022691"/>
    </source>
</evidence>
<feature type="compositionally biased region" description="Basic and acidic residues" evidence="6">
    <location>
        <begin position="538"/>
        <end position="547"/>
    </location>
</feature>
<dbReference type="GO" id="GO:0005730">
    <property type="term" value="C:nucleolus"/>
    <property type="evidence" value="ECO:0007669"/>
    <property type="project" value="TreeGrafter"/>
</dbReference>
<dbReference type="PANTHER" id="PTHR22807:SF4">
    <property type="entry name" value="28S RRNA (CYTOSINE-C(5))-METHYLTRANSFERASE"/>
    <property type="match status" value="1"/>
</dbReference>
<feature type="region of interest" description="Disordered" evidence="6">
    <location>
        <begin position="431"/>
        <end position="468"/>
    </location>
</feature>
<gene>
    <name evidence="8" type="ORF">Cvel_29157</name>
</gene>
<evidence type="ECO:0000259" key="7">
    <source>
        <dbReference type="PROSITE" id="PS51686"/>
    </source>
</evidence>
<sequence>MSFAPEYREAASALRAVTAEGRGIKDAIYGMEIPRERLGKVYALTHEVLKRWTSWLRAFGHAGIGLPLKGAEGGGGGKKKTKGKGKEEEPLQQESVSRENAEAAVVMAHDLIFGRGIRGGGALRRLLESRKEKLKEGLEREKERGGGKEDAAMRNMRGGKGQAKNPSAGGQEREKLESSSSSSVSGDAFASLPIYLRVNRLVSVEDAVKMKGKKGGGDTAAGDAERESEEEGEKGRPLKPPPGAPNSRRPPRADTVSLSQLRDLLQKEIRSPVSIDPLVPSLLVVDTAAANATMSRQQAKGGGPKSKKQKRGKDEGQNGRGEEEEEQQRQKEKESVRAAVMKSPLVTSGALIVQDRASCLPALALDVQEGDTVLDCCAAPGNKTLHALEVLKLKGGGRLVAVERDLSRATTLVQRLRTLGGLSGPFSLCSSDAPASSSSSGGGAGGGKAKGKGGGKSGSVGGGGPKSENVFRFKEEELSHKTIRSFSENQAPLFLFALQDETTAGRGQEGGRGKGGTEGKTAAEGEGAETSEDEETEGDPRHQSSKTEKKKKKKERPSAPTPSKSGGGRLCVKLDSEGQPVFPGNLCVEVRVADFLSIRPHSPSTCADPLGTLSGVTRVILDPSCSGSGMPTHTLSVSVSVAGGGRMGQGGGKKRERGASGEGKGQTDSADSRIGALSAFQKRALRHVLESFDRCTTVCYSTCSLHSQENEEVLESVLDRLSGKGEEDGGEGGGEGGSSSSVKRQKKKEETEKEKQGQKESSKNGLWKAVRPLPYWPSAPSSSPSPLAPLCIRCSPVHTKCRGFFLGKLQRCLQPQQGLSITGSAGASASLFGGPSASSASSFAPAPVTAGGGGGIFSSSIFPSGASSGASGVLSSGGGGCGSWILQRAHEGEREAEMEASEEMGEDKGEQGGASSSSSSSGFLSSLRKEAGQGGGANGATQRKVPSVTTQGRRSGEGEMGKSGDSKKRKREVESKREIKGERNAEGEGEEEEGVDESDEEDNVKRGPQVEKRGGSPFLSGPTMSPKNYAESSHLKGASGVRKGGEEGEGNEEDERDFEFPDWDQDQLKQLGESGWKIPFLIPSHLNQFES</sequence>
<feature type="compositionally biased region" description="Acidic residues" evidence="6">
    <location>
        <begin position="526"/>
        <end position="537"/>
    </location>
</feature>
<dbReference type="PANTHER" id="PTHR22807">
    <property type="entry name" value="NOP2 YEAST -RELATED NOL1/NOP2/FMU SUN DOMAIN-CONTAINING"/>
    <property type="match status" value="1"/>
</dbReference>
<dbReference type="VEuPathDB" id="CryptoDB:Cvel_29157"/>
<feature type="compositionally biased region" description="Gly residues" evidence="6">
    <location>
        <begin position="642"/>
        <end position="651"/>
    </location>
</feature>
<evidence type="ECO:0000256" key="2">
    <source>
        <dbReference type="ARBA" id="ARBA00022679"/>
    </source>
</evidence>
<dbReference type="InterPro" id="IPR001678">
    <property type="entry name" value="MeTrfase_RsmB-F_NOP2_dom"/>
</dbReference>